<dbReference type="EMBL" id="JAMRYU010000064">
    <property type="protein sequence ID" value="MDC4242650.1"/>
    <property type="molecule type" value="Genomic_DNA"/>
</dbReference>
<evidence type="ECO:0000256" key="1">
    <source>
        <dbReference type="SAM" id="Coils"/>
    </source>
</evidence>
<sequence>MYPKFLDMGYTPSLFWDSSLLEIYDLMESYNRRKKNEMKELEEKLKAEISLNAVLARQIGEYVASLFNKEVQLTPLNNFFPSLFEEDEEEVDNDMALYKARMEEFAFRHNERLKRKGNSSWMV</sequence>
<evidence type="ECO:0000313" key="2">
    <source>
        <dbReference type="EMBL" id="MDC4242650.1"/>
    </source>
</evidence>
<dbReference type="Proteomes" id="UP001141183">
    <property type="component" value="Unassembled WGS sequence"/>
</dbReference>
<keyword evidence="1" id="KW-0175">Coiled coil</keyword>
<keyword evidence="3" id="KW-1185">Reference proteome</keyword>
<gene>
    <name evidence="2" type="ORF">NE398_21250</name>
</gene>
<feature type="coiled-coil region" evidence="1">
    <location>
        <begin position="24"/>
        <end position="58"/>
    </location>
</feature>
<proteinExistence type="predicted"/>
<organism evidence="2 3">
    <name type="scientific">Clostridium tertium</name>
    <dbReference type="NCBI Taxonomy" id="1559"/>
    <lineage>
        <taxon>Bacteria</taxon>
        <taxon>Bacillati</taxon>
        <taxon>Bacillota</taxon>
        <taxon>Clostridia</taxon>
        <taxon>Eubacteriales</taxon>
        <taxon>Clostridiaceae</taxon>
        <taxon>Clostridium</taxon>
    </lineage>
</organism>
<evidence type="ECO:0000313" key="3">
    <source>
        <dbReference type="Proteomes" id="UP001141183"/>
    </source>
</evidence>
<comment type="caution">
    <text evidence="2">The sequence shown here is derived from an EMBL/GenBank/DDBJ whole genome shotgun (WGS) entry which is preliminary data.</text>
</comment>
<name>A0A9X3XN71_9CLOT</name>
<protein>
    <submittedName>
        <fullName evidence="2">Uncharacterized protein</fullName>
    </submittedName>
</protein>
<accession>A0A9X3XN71</accession>
<reference evidence="2" key="1">
    <citation type="submission" date="2022-05" db="EMBL/GenBank/DDBJ databases">
        <title>Draft genome sequence of Clostridium tertium strain CP3 isolated from Peru.</title>
        <authorList>
            <person name="Hurtado R."/>
            <person name="Lima L."/>
            <person name="Sousa T."/>
            <person name="Jaiswal A.K."/>
            <person name="Tiwari S."/>
            <person name="Maturrano L."/>
            <person name="Brenig B."/>
            <person name="Azevedo V."/>
        </authorList>
    </citation>
    <scope>NUCLEOTIDE SEQUENCE</scope>
    <source>
        <strain evidence="2">CP3</strain>
    </source>
</reference>
<dbReference type="AlphaFoldDB" id="A0A9X3XN71"/>